<name>F4P5Z2_BATDJ</name>
<evidence type="ECO:0000313" key="4">
    <source>
        <dbReference type="Proteomes" id="UP000007241"/>
    </source>
</evidence>
<dbReference type="STRING" id="684364.F4P5Z2"/>
<feature type="compositionally biased region" description="Polar residues" evidence="2">
    <location>
        <begin position="47"/>
        <end position="68"/>
    </location>
</feature>
<feature type="repeat" description="WD" evidence="1">
    <location>
        <begin position="267"/>
        <end position="309"/>
    </location>
</feature>
<protein>
    <submittedName>
        <fullName evidence="3">Uncharacterized protein</fullName>
    </submittedName>
</protein>
<dbReference type="AlphaFoldDB" id="F4P5Z2"/>
<keyword evidence="4" id="KW-1185">Reference proteome</keyword>
<dbReference type="Gene3D" id="2.130.10.10">
    <property type="entry name" value="YVTN repeat-like/Quinoprotein amine dehydrogenase"/>
    <property type="match status" value="2"/>
</dbReference>
<reference evidence="3 4" key="1">
    <citation type="submission" date="2009-12" db="EMBL/GenBank/DDBJ databases">
        <title>The draft genome of Batrachochytrium dendrobatidis.</title>
        <authorList>
            <consortium name="US DOE Joint Genome Institute (JGI-PGF)"/>
            <person name="Kuo A."/>
            <person name="Salamov A."/>
            <person name="Schmutz J."/>
            <person name="Lucas S."/>
            <person name="Pitluck S."/>
            <person name="Rosenblum E."/>
            <person name="Stajich J."/>
            <person name="Eisen M."/>
            <person name="Grigoriev I.V."/>
        </authorList>
    </citation>
    <scope>NUCLEOTIDE SEQUENCE [LARGE SCALE GENOMIC DNA]</scope>
    <source>
        <strain evidence="4">JAM81 / FGSC 10211</strain>
    </source>
</reference>
<feature type="region of interest" description="Disordered" evidence="2">
    <location>
        <begin position="1"/>
        <end position="112"/>
    </location>
</feature>
<dbReference type="InterPro" id="IPR036322">
    <property type="entry name" value="WD40_repeat_dom_sf"/>
</dbReference>
<dbReference type="SUPFAM" id="SSF50978">
    <property type="entry name" value="WD40 repeat-like"/>
    <property type="match status" value="1"/>
</dbReference>
<dbReference type="InParanoid" id="F4P5Z2"/>
<accession>F4P5Z2</accession>
<dbReference type="PANTHER" id="PTHR47822:SF2">
    <property type="entry name" value="F-BOX AND WD-40 DOMAIN PROTEIN 7"/>
    <property type="match status" value="1"/>
</dbReference>
<dbReference type="Pfam" id="PF00400">
    <property type="entry name" value="WD40"/>
    <property type="match status" value="3"/>
</dbReference>
<dbReference type="RefSeq" id="XP_006680078.1">
    <property type="nucleotide sequence ID" value="XM_006680015.1"/>
</dbReference>
<evidence type="ECO:0000256" key="1">
    <source>
        <dbReference type="PROSITE-ProRule" id="PRU00221"/>
    </source>
</evidence>
<dbReference type="Proteomes" id="UP000007241">
    <property type="component" value="Unassembled WGS sequence"/>
</dbReference>
<dbReference type="GeneID" id="18243677"/>
<gene>
    <name evidence="3" type="ORF">BATDEDRAFT_89913</name>
</gene>
<organism evidence="3 4">
    <name type="scientific">Batrachochytrium dendrobatidis (strain JAM81 / FGSC 10211)</name>
    <name type="common">Frog chytrid fungus</name>
    <dbReference type="NCBI Taxonomy" id="684364"/>
    <lineage>
        <taxon>Eukaryota</taxon>
        <taxon>Fungi</taxon>
        <taxon>Fungi incertae sedis</taxon>
        <taxon>Chytridiomycota</taxon>
        <taxon>Chytridiomycota incertae sedis</taxon>
        <taxon>Chytridiomycetes</taxon>
        <taxon>Rhizophydiales</taxon>
        <taxon>Rhizophydiales incertae sedis</taxon>
        <taxon>Batrachochytrium</taxon>
    </lineage>
</organism>
<evidence type="ECO:0000256" key="2">
    <source>
        <dbReference type="SAM" id="MobiDB-lite"/>
    </source>
</evidence>
<dbReference type="HOGENOM" id="CLU_047907_0_0_1"/>
<dbReference type="SMART" id="SM00320">
    <property type="entry name" value="WD40"/>
    <property type="match status" value="6"/>
</dbReference>
<dbReference type="OrthoDB" id="10251741at2759"/>
<dbReference type="InterPro" id="IPR001680">
    <property type="entry name" value="WD40_rpt"/>
</dbReference>
<dbReference type="OMA" id="KVKLWHV"/>
<sequence length="453" mass="49599">MAGLEKTDMHTALHSSSTNAGLHLSNSRLSPGKSGARQQLPLGLPRSGQSGPSDNPQSRSRTNLTGDGSMSMLYKSNSRLDEPSKIRSGIQRQSFPELKRVPGDGRESEREPHTTGCLKWRFSKTIETEIYSVKFSFDDEFIVAACGNASINVFSTRTNARELELIPSGMKTILPCTSLAFRPDNATYKNKSILVAAYADGSIRHWHYTTGQLLSTINEPDNQINGVSYSRDGSQFVTCGSDMHVRVYDGQTHALTFSAMSGHNEVTAGHSNRIFCVKHHPKDPNMLISGGWDNTLQIWDKRMRTSVKSFFGPHVCGDAIDFNEDGSLIVVGAYVKDNPLTIWSWSTGRMMEAVTWAEPVDDELPMCMLYSAQYSQNTQSTTPNRYILAGGGGLSKEARIFSNDSKKPAGSITHLNSAVYSTAISSQDKMVAIGGGGKTLIVCNIEDHLADIR</sequence>
<proteinExistence type="predicted"/>
<keyword evidence="1" id="KW-0853">WD repeat</keyword>
<dbReference type="EMBL" id="GL882886">
    <property type="protein sequence ID" value="EGF79263.1"/>
    <property type="molecule type" value="Genomic_DNA"/>
</dbReference>
<dbReference type="PROSITE" id="PS50082">
    <property type="entry name" value="WD_REPEATS_2"/>
    <property type="match status" value="1"/>
</dbReference>
<dbReference type="InterPro" id="IPR015943">
    <property type="entry name" value="WD40/YVTN_repeat-like_dom_sf"/>
</dbReference>
<feature type="compositionally biased region" description="Basic and acidic residues" evidence="2">
    <location>
        <begin position="1"/>
        <end position="11"/>
    </location>
</feature>
<dbReference type="PANTHER" id="PTHR47822">
    <property type="entry name" value="CARBOHYDRATE BINDING DOMAIN CONTAINING PROTEIN"/>
    <property type="match status" value="1"/>
</dbReference>
<dbReference type="PROSITE" id="PS50294">
    <property type="entry name" value="WD_REPEATS_REGION"/>
    <property type="match status" value="1"/>
</dbReference>
<feature type="compositionally biased region" description="Basic and acidic residues" evidence="2">
    <location>
        <begin position="97"/>
        <end position="112"/>
    </location>
</feature>
<feature type="compositionally biased region" description="Polar residues" evidence="2">
    <location>
        <begin position="13"/>
        <end position="29"/>
    </location>
</feature>
<evidence type="ECO:0000313" key="3">
    <source>
        <dbReference type="EMBL" id="EGF79263.1"/>
    </source>
</evidence>